<dbReference type="GO" id="GO:0006412">
    <property type="term" value="P:translation"/>
    <property type="evidence" value="ECO:0007669"/>
    <property type="project" value="InterPro"/>
</dbReference>
<dbReference type="PANTHER" id="PTHR11722">
    <property type="entry name" value="60S RIBOSOMAL PROTEIN L13"/>
    <property type="match status" value="1"/>
</dbReference>
<dbReference type="InterPro" id="IPR001380">
    <property type="entry name" value="Ribosomal_eL13"/>
</dbReference>
<comment type="similarity">
    <text evidence="1">Belongs to the eukaryotic ribosomal protein eL13 family.</text>
</comment>
<evidence type="ECO:0000313" key="5">
    <source>
        <dbReference type="Proteomes" id="UP000198406"/>
    </source>
</evidence>
<dbReference type="GO" id="GO:0003723">
    <property type="term" value="F:RNA binding"/>
    <property type="evidence" value="ECO:0007669"/>
    <property type="project" value="TreeGrafter"/>
</dbReference>
<dbReference type="AlphaFoldDB" id="A0A1Z5JQP2"/>
<dbReference type="EMBL" id="BDSP01000103">
    <property type="protein sequence ID" value="GAX16333.1"/>
    <property type="molecule type" value="Genomic_DNA"/>
</dbReference>
<dbReference type="GO" id="GO:0003735">
    <property type="term" value="F:structural constituent of ribosome"/>
    <property type="evidence" value="ECO:0007669"/>
    <property type="project" value="InterPro"/>
</dbReference>
<organism evidence="4 5">
    <name type="scientific">Fistulifera solaris</name>
    <name type="common">Oleaginous diatom</name>
    <dbReference type="NCBI Taxonomy" id="1519565"/>
    <lineage>
        <taxon>Eukaryota</taxon>
        <taxon>Sar</taxon>
        <taxon>Stramenopiles</taxon>
        <taxon>Ochrophyta</taxon>
        <taxon>Bacillariophyta</taxon>
        <taxon>Bacillariophyceae</taxon>
        <taxon>Bacillariophycidae</taxon>
        <taxon>Naviculales</taxon>
        <taxon>Naviculaceae</taxon>
        <taxon>Fistulifera</taxon>
    </lineage>
</organism>
<dbReference type="OrthoDB" id="10264538at2759"/>
<dbReference type="Pfam" id="PF01294">
    <property type="entry name" value="Ribosomal_L13e"/>
    <property type="match status" value="1"/>
</dbReference>
<keyword evidence="2 4" id="KW-0689">Ribosomal protein</keyword>
<gene>
    <name evidence="4" type="ORF">FisN_35Hh037</name>
</gene>
<keyword evidence="3" id="KW-0687">Ribonucleoprotein</keyword>
<protein>
    <submittedName>
        <fullName evidence="4">Large subunit ribosomal protein L13e</fullName>
    </submittedName>
</protein>
<dbReference type="PANTHER" id="PTHR11722:SF0">
    <property type="entry name" value="LARGE RIBOSOMAL SUBUNIT PROTEIN EL13"/>
    <property type="match status" value="1"/>
</dbReference>
<evidence type="ECO:0000313" key="4">
    <source>
        <dbReference type="EMBL" id="GAX16333.1"/>
    </source>
</evidence>
<sequence length="196" mass="21906">MVKHNNIIPNIHCKKKYCESSRGPLKVKLGLNQATRKKARRVKRAAKAAKIAPAPMERLRPVVHCPTQKYSAKIRLGKGFTLEELKAVKVNPSYAQTIGIAIDWRRRNKSEESLTVNVARLEEYLKKLVVLKKGDAAPPQLKGIVQPIVKPTPAIEMQEVTAEMKAFEAVSTIRTAAKENKVAGLRIAVINRKKNE</sequence>
<name>A0A1Z5JQP2_FISSO</name>
<evidence type="ECO:0000256" key="3">
    <source>
        <dbReference type="ARBA" id="ARBA00023274"/>
    </source>
</evidence>
<evidence type="ECO:0000256" key="1">
    <source>
        <dbReference type="ARBA" id="ARBA00005640"/>
    </source>
</evidence>
<reference evidence="4 5" key="1">
    <citation type="journal article" date="2015" name="Plant Cell">
        <title>Oil accumulation by the oleaginous diatom Fistulifera solaris as revealed by the genome and transcriptome.</title>
        <authorList>
            <person name="Tanaka T."/>
            <person name="Maeda Y."/>
            <person name="Veluchamy A."/>
            <person name="Tanaka M."/>
            <person name="Abida H."/>
            <person name="Marechal E."/>
            <person name="Bowler C."/>
            <person name="Muto M."/>
            <person name="Sunaga Y."/>
            <person name="Tanaka M."/>
            <person name="Yoshino T."/>
            <person name="Taniguchi T."/>
            <person name="Fukuda Y."/>
            <person name="Nemoto M."/>
            <person name="Matsumoto M."/>
            <person name="Wong P.S."/>
            <person name="Aburatani S."/>
            <person name="Fujibuchi W."/>
        </authorList>
    </citation>
    <scope>NUCLEOTIDE SEQUENCE [LARGE SCALE GENOMIC DNA]</scope>
    <source>
        <strain evidence="4 5">JPCC DA0580</strain>
    </source>
</reference>
<proteinExistence type="inferred from homology"/>
<evidence type="ECO:0000256" key="2">
    <source>
        <dbReference type="ARBA" id="ARBA00022980"/>
    </source>
</evidence>
<comment type="caution">
    <text evidence="4">The sequence shown here is derived from an EMBL/GenBank/DDBJ whole genome shotgun (WGS) entry which is preliminary data.</text>
</comment>
<dbReference type="InParanoid" id="A0A1Z5JQP2"/>
<dbReference type="FunCoup" id="A0A1Z5JQP2">
    <property type="interactions" value="770"/>
</dbReference>
<dbReference type="Proteomes" id="UP000198406">
    <property type="component" value="Unassembled WGS sequence"/>
</dbReference>
<dbReference type="HAMAP" id="MF_00499">
    <property type="entry name" value="Ribosomal_eL13"/>
    <property type="match status" value="1"/>
</dbReference>
<accession>A0A1Z5JQP2</accession>
<keyword evidence="5" id="KW-1185">Reference proteome</keyword>
<dbReference type="GO" id="GO:0022625">
    <property type="term" value="C:cytosolic large ribosomal subunit"/>
    <property type="evidence" value="ECO:0007669"/>
    <property type="project" value="TreeGrafter"/>
</dbReference>